<protein>
    <submittedName>
        <fullName evidence="1">Elongation factor G</fullName>
    </submittedName>
</protein>
<reference evidence="1" key="2">
    <citation type="journal article" date="2023" name="BMC Genomics">
        <title>Pest status, molecular evolution, and epigenetic factors derived from the genome assembly of Frankliniella fusca, a thysanopteran phytovirus vector.</title>
        <authorList>
            <person name="Catto M.A."/>
            <person name="Labadie P.E."/>
            <person name="Jacobson A.L."/>
            <person name="Kennedy G.G."/>
            <person name="Srinivasan R."/>
            <person name="Hunt B.G."/>
        </authorList>
    </citation>
    <scope>NUCLEOTIDE SEQUENCE</scope>
    <source>
        <strain evidence="1">PL_HMW_Pooled</strain>
    </source>
</reference>
<evidence type="ECO:0000313" key="1">
    <source>
        <dbReference type="EMBL" id="KAK3929840.1"/>
    </source>
</evidence>
<keyword evidence="1" id="KW-0648">Protein biosynthesis</keyword>
<reference evidence="1" key="1">
    <citation type="submission" date="2021-07" db="EMBL/GenBank/DDBJ databases">
        <authorList>
            <person name="Catto M.A."/>
            <person name="Jacobson A."/>
            <person name="Kennedy G."/>
            <person name="Labadie P."/>
            <person name="Hunt B.G."/>
            <person name="Srinivasan R."/>
        </authorList>
    </citation>
    <scope>NUCLEOTIDE SEQUENCE</scope>
    <source>
        <strain evidence="1">PL_HMW_Pooled</strain>
        <tissue evidence="1">Head</tissue>
    </source>
</reference>
<dbReference type="GO" id="GO:0003746">
    <property type="term" value="F:translation elongation factor activity"/>
    <property type="evidence" value="ECO:0007669"/>
    <property type="project" value="UniProtKB-KW"/>
</dbReference>
<feature type="non-terminal residue" evidence="1">
    <location>
        <position position="1"/>
    </location>
</feature>
<keyword evidence="2" id="KW-1185">Reference proteome</keyword>
<sequence>SVIVPCAVHLWYQKAEAYMLDNVIEFGIVLQIPPSAGHLPLALSSPSSPAMFRGVKYSIATKDEGHVTIYIWSKQTNPSSPFIPWMPQCQLQDTLQTVSLSHKLSGNVSLH</sequence>
<comment type="caution">
    <text evidence="1">The sequence shown here is derived from an EMBL/GenBank/DDBJ whole genome shotgun (WGS) entry which is preliminary data.</text>
</comment>
<keyword evidence="1" id="KW-0251">Elongation factor</keyword>
<gene>
    <name evidence="1" type="ORF">KUF71_020233</name>
</gene>
<accession>A0AAE1LS87</accession>
<dbReference type="AlphaFoldDB" id="A0AAE1LS87"/>
<dbReference type="Proteomes" id="UP001219518">
    <property type="component" value="Unassembled WGS sequence"/>
</dbReference>
<organism evidence="1 2">
    <name type="scientific">Frankliniella fusca</name>
    <dbReference type="NCBI Taxonomy" id="407009"/>
    <lineage>
        <taxon>Eukaryota</taxon>
        <taxon>Metazoa</taxon>
        <taxon>Ecdysozoa</taxon>
        <taxon>Arthropoda</taxon>
        <taxon>Hexapoda</taxon>
        <taxon>Insecta</taxon>
        <taxon>Pterygota</taxon>
        <taxon>Neoptera</taxon>
        <taxon>Paraneoptera</taxon>
        <taxon>Thysanoptera</taxon>
        <taxon>Terebrantia</taxon>
        <taxon>Thripoidea</taxon>
        <taxon>Thripidae</taxon>
        <taxon>Frankliniella</taxon>
    </lineage>
</organism>
<proteinExistence type="predicted"/>
<feature type="non-terminal residue" evidence="1">
    <location>
        <position position="111"/>
    </location>
</feature>
<dbReference type="EMBL" id="JAHWGI010001404">
    <property type="protein sequence ID" value="KAK3929840.1"/>
    <property type="molecule type" value="Genomic_DNA"/>
</dbReference>
<evidence type="ECO:0000313" key="2">
    <source>
        <dbReference type="Proteomes" id="UP001219518"/>
    </source>
</evidence>
<name>A0AAE1LS87_9NEOP</name>